<dbReference type="Proteomes" id="UP000596938">
    <property type="component" value="Unassembled WGS sequence"/>
</dbReference>
<proteinExistence type="predicted"/>
<gene>
    <name evidence="3" type="ORF">GCM10011577_01500</name>
</gene>
<dbReference type="EMBL" id="BMKU01000001">
    <property type="protein sequence ID" value="GGG83751.1"/>
    <property type="molecule type" value="Genomic_DNA"/>
</dbReference>
<dbReference type="RefSeq" id="WP_188808650.1">
    <property type="nucleotide sequence ID" value="NZ_BAAAWV010000001.1"/>
</dbReference>
<evidence type="ECO:0000256" key="1">
    <source>
        <dbReference type="SAM" id="MobiDB-lite"/>
    </source>
</evidence>
<protein>
    <submittedName>
        <fullName evidence="3">Uncharacterized protein</fullName>
    </submittedName>
</protein>
<reference evidence="4" key="1">
    <citation type="journal article" date="2019" name="Int. J. Syst. Evol. Microbiol.">
        <title>The Global Catalogue of Microorganisms (GCM) 10K type strain sequencing project: providing services to taxonomists for standard genome sequencing and annotation.</title>
        <authorList>
            <consortium name="The Broad Institute Genomics Platform"/>
            <consortium name="The Broad Institute Genome Sequencing Center for Infectious Disease"/>
            <person name="Wu L."/>
            <person name="Ma J."/>
        </authorList>
    </citation>
    <scope>NUCLEOTIDE SEQUENCE [LARGE SCALE GENOMIC DNA]</scope>
    <source>
        <strain evidence="4">CGMCC 1.1927</strain>
    </source>
</reference>
<comment type="caution">
    <text evidence="3">The sequence shown here is derived from an EMBL/GenBank/DDBJ whole genome shotgun (WGS) entry which is preliminary data.</text>
</comment>
<name>A0ABQ1XC36_9MICC</name>
<keyword evidence="2" id="KW-1133">Transmembrane helix</keyword>
<accession>A0ABQ1XC36</accession>
<evidence type="ECO:0000256" key="2">
    <source>
        <dbReference type="SAM" id="Phobius"/>
    </source>
</evidence>
<sequence>MQDTKFLTEEWFWAAVAAVVGSAAIIGAFFSWLTAVIIRHREQPEADWAVMMHGYATEEDVPGVNEAGVHLSGRISNAGDGGAFRVRLESRNCKAGFTPADTQGMVAKSFMPPGADLSFWIEMDLDSWNDAEVDIVWTAPPTRLRKEMRSPLNPKDFMDPPGVPFTDPDTGVVSERPVTTLSAGS</sequence>
<feature type="transmembrane region" description="Helical" evidence="2">
    <location>
        <begin position="12"/>
        <end position="38"/>
    </location>
</feature>
<evidence type="ECO:0000313" key="3">
    <source>
        <dbReference type="EMBL" id="GGG83751.1"/>
    </source>
</evidence>
<feature type="region of interest" description="Disordered" evidence="1">
    <location>
        <begin position="147"/>
        <end position="185"/>
    </location>
</feature>
<evidence type="ECO:0000313" key="4">
    <source>
        <dbReference type="Proteomes" id="UP000596938"/>
    </source>
</evidence>
<keyword evidence="2" id="KW-0472">Membrane</keyword>
<keyword evidence="2" id="KW-0812">Transmembrane</keyword>
<keyword evidence="4" id="KW-1185">Reference proteome</keyword>
<organism evidence="3 4">
    <name type="scientific">Pseudarthrobacter polychromogenes</name>
    <dbReference type="NCBI Taxonomy" id="1676"/>
    <lineage>
        <taxon>Bacteria</taxon>
        <taxon>Bacillati</taxon>
        <taxon>Actinomycetota</taxon>
        <taxon>Actinomycetes</taxon>
        <taxon>Micrococcales</taxon>
        <taxon>Micrococcaceae</taxon>
        <taxon>Pseudarthrobacter</taxon>
    </lineage>
</organism>